<name>B8HWH2_CYAP4</name>
<dbReference type="PROSITE" id="PS51898">
    <property type="entry name" value="TYR_RECOMBINASE"/>
    <property type="match status" value="1"/>
</dbReference>
<feature type="compositionally biased region" description="Polar residues" evidence="4">
    <location>
        <begin position="346"/>
        <end position="356"/>
    </location>
</feature>
<dbReference type="GO" id="GO:0006310">
    <property type="term" value="P:DNA recombination"/>
    <property type="evidence" value="ECO:0007669"/>
    <property type="project" value="UniProtKB-KW"/>
</dbReference>
<feature type="compositionally biased region" description="Low complexity" evidence="4">
    <location>
        <begin position="36"/>
        <end position="53"/>
    </location>
</feature>
<proteinExistence type="inferred from homology"/>
<dbReference type="Gene3D" id="1.10.443.10">
    <property type="entry name" value="Intergrase catalytic core"/>
    <property type="match status" value="1"/>
</dbReference>
<dbReference type="GO" id="GO:0015074">
    <property type="term" value="P:DNA integration"/>
    <property type="evidence" value="ECO:0007669"/>
    <property type="project" value="InterPro"/>
</dbReference>
<accession>B8HWH2</accession>
<dbReference type="AlphaFoldDB" id="B8HWH2"/>
<keyword evidence="2" id="KW-0238">DNA-binding</keyword>
<feature type="region of interest" description="Disordered" evidence="4">
    <location>
        <begin position="36"/>
        <end position="57"/>
    </location>
</feature>
<evidence type="ECO:0000256" key="4">
    <source>
        <dbReference type="SAM" id="MobiDB-lite"/>
    </source>
</evidence>
<gene>
    <name evidence="6" type="ordered locus">Cyan7425_4084</name>
</gene>
<dbReference type="KEGG" id="cyn:Cyan7425_4084"/>
<dbReference type="EMBL" id="CP001344">
    <property type="protein sequence ID" value="ACL46398.1"/>
    <property type="molecule type" value="Genomic_DNA"/>
</dbReference>
<dbReference type="InterPro" id="IPR011010">
    <property type="entry name" value="DNA_brk_join_enz"/>
</dbReference>
<dbReference type="PANTHER" id="PTHR30349">
    <property type="entry name" value="PHAGE INTEGRASE-RELATED"/>
    <property type="match status" value="1"/>
</dbReference>
<protein>
    <submittedName>
        <fullName evidence="6">Integrase family protein</fullName>
    </submittedName>
</protein>
<dbReference type="Pfam" id="PF00589">
    <property type="entry name" value="Phage_integrase"/>
    <property type="match status" value="1"/>
</dbReference>
<dbReference type="SUPFAM" id="SSF56349">
    <property type="entry name" value="DNA breaking-rejoining enzymes"/>
    <property type="match status" value="1"/>
</dbReference>
<dbReference type="CDD" id="cd01189">
    <property type="entry name" value="INT_ICEBs1_C_like"/>
    <property type="match status" value="1"/>
</dbReference>
<organism evidence="6">
    <name type="scientific">Cyanothece sp. (strain PCC 7425 / ATCC 29141)</name>
    <dbReference type="NCBI Taxonomy" id="395961"/>
    <lineage>
        <taxon>Bacteria</taxon>
        <taxon>Bacillati</taxon>
        <taxon>Cyanobacteriota</taxon>
        <taxon>Cyanophyceae</taxon>
        <taxon>Gomontiellales</taxon>
        <taxon>Cyanothecaceae</taxon>
        <taxon>Cyanothece</taxon>
    </lineage>
</organism>
<dbReference type="GO" id="GO:0003677">
    <property type="term" value="F:DNA binding"/>
    <property type="evidence" value="ECO:0007669"/>
    <property type="project" value="UniProtKB-KW"/>
</dbReference>
<comment type="similarity">
    <text evidence="1">Belongs to the 'phage' integrase family.</text>
</comment>
<dbReference type="InterPro" id="IPR050090">
    <property type="entry name" value="Tyrosine_recombinase_XerCD"/>
</dbReference>
<evidence type="ECO:0000256" key="3">
    <source>
        <dbReference type="ARBA" id="ARBA00023172"/>
    </source>
</evidence>
<reference evidence="6" key="1">
    <citation type="submission" date="2009-01" db="EMBL/GenBank/DDBJ databases">
        <title>Complete sequence of chromosome Cyanothece sp. PCC 7425.</title>
        <authorList>
            <consortium name="US DOE Joint Genome Institute"/>
            <person name="Lucas S."/>
            <person name="Copeland A."/>
            <person name="Lapidus A."/>
            <person name="Glavina del Rio T."/>
            <person name="Dalin E."/>
            <person name="Tice H."/>
            <person name="Bruce D."/>
            <person name="Goodwin L."/>
            <person name="Pitluck S."/>
            <person name="Sims D."/>
            <person name="Meineke L."/>
            <person name="Brettin T."/>
            <person name="Detter J.C."/>
            <person name="Han C."/>
            <person name="Larimer F."/>
            <person name="Land M."/>
            <person name="Hauser L."/>
            <person name="Kyrpides N."/>
            <person name="Ovchinnikova G."/>
            <person name="Liberton M."/>
            <person name="Stoeckel J."/>
            <person name="Banerjee A."/>
            <person name="Singh A."/>
            <person name="Page L."/>
            <person name="Sato H."/>
            <person name="Zhao L."/>
            <person name="Sherman L."/>
            <person name="Pakrasi H."/>
            <person name="Richardson P."/>
        </authorList>
    </citation>
    <scope>NUCLEOTIDE SEQUENCE</scope>
    <source>
        <strain evidence="6">PCC 7425</strain>
    </source>
</reference>
<dbReference type="InterPro" id="IPR002104">
    <property type="entry name" value="Integrase_catalytic"/>
</dbReference>
<keyword evidence="3" id="KW-0233">DNA recombination</keyword>
<dbReference type="PANTHER" id="PTHR30349:SF41">
    <property type="entry name" value="INTEGRASE_RECOMBINASE PROTEIN MJ0367-RELATED"/>
    <property type="match status" value="1"/>
</dbReference>
<dbReference type="InterPro" id="IPR013762">
    <property type="entry name" value="Integrase-like_cat_sf"/>
</dbReference>
<feature type="domain" description="Tyr recombinase" evidence="5">
    <location>
        <begin position="141"/>
        <end position="335"/>
    </location>
</feature>
<dbReference type="eggNOG" id="COG0582">
    <property type="taxonomic scope" value="Bacteria"/>
</dbReference>
<evidence type="ECO:0000256" key="2">
    <source>
        <dbReference type="ARBA" id="ARBA00023125"/>
    </source>
</evidence>
<dbReference type="HOGENOM" id="CLU_027562_8_0_3"/>
<evidence type="ECO:0000259" key="5">
    <source>
        <dbReference type="PROSITE" id="PS51898"/>
    </source>
</evidence>
<evidence type="ECO:0000313" key="6">
    <source>
        <dbReference type="EMBL" id="ACL46398.1"/>
    </source>
</evidence>
<evidence type="ECO:0000256" key="1">
    <source>
        <dbReference type="ARBA" id="ARBA00008857"/>
    </source>
</evidence>
<sequence>MIYQDCLAGVFDDSLQRYQSWLKGEAPVAQADLTAMAAASQPQPSATSPAGSTKRAQTTSVSLEKLLIQRIERNRTAVDEGLLGILRVFGPVRNQKEARSFLRWMEQERGLAPSSIDRYLDVLKVVKRDWFMDIKIRVPEKPIRPFSTDEVQKILAAFKRSRYYRHYYDFVVAMFETGCRPSELIGLRWRDVDFKGQRLAVFESLGRHEGKSHIRKRKPTKTCQGRYVPLSSTLEAMLNNKKGQQTNADALVFTAPKGGPLRDHDFNRRAWHRCLEDAGVEYRPPYNSRHTFISHALGVGVNPIELSSIAGHNVRTMFEKYVGLVRRPEIPDLYGTQPHLEGVPSESITGNVFQSD</sequence>
<feature type="region of interest" description="Disordered" evidence="4">
    <location>
        <begin position="336"/>
        <end position="356"/>
    </location>
</feature>
<dbReference type="STRING" id="395961.Cyan7425_4084"/>